<dbReference type="EMBL" id="KV007462">
    <property type="protein sequence ID" value="KZV31609.1"/>
    <property type="molecule type" value="Genomic_DNA"/>
</dbReference>
<organism evidence="1 2">
    <name type="scientific">Dorcoceras hygrometricum</name>
    <dbReference type="NCBI Taxonomy" id="472368"/>
    <lineage>
        <taxon>Eukaryota</taxon>
        <taxon>Viridiplantae</taxon>
        <taxon>Streptophyta</taxon>
        <taxon>Embryophyta</taxon>
        <taxon>Tracheophyta</taxon>
        <taxon>Spermatophyta</taxon>
        <taxon>Magnoliopsida</taxon>
        <taxon>eudicotyledons</taxon>
        <taxon>Gunneridae</taxon>
        <taxon>Pentapetalae</taxon>
        <taxon>asterids</taxon>
        <taxon>lamiids</taxon>
        <taxon>Lamiales</taxon>
        <taxon>Gesneriaceae</taxon>
        <taxon>Didymocarpoideae</taxon>
        <taxon>Trichosporeae</taxon>
        <taxon>Loxocarpinae</taxon>
        <taxon>Dorcoceras</taxon>
    </lineage>
</organism>
<reference evidence="1 2" key="1">
    <citation type="journal article" date="2015" name="Proc. Natl. Acad. Sci. U.S.A.">
        <title>The resurrection genome of Boea hygrometrica: A blueprint for survival of dehydration.</title>
        <authorList>
            <person name="Xiao L."/>
            <person name="Yang G."/>
            <person name="Zhang L."/>
            <person name="Yang X."/>
            <person name="Zhao S."/>
            <person name="Ji Z."/>
            <person name="Zhou Q."/>
            <person name="Hu M."/>
            <person name="Wang Y."/>
            <person name="Chen M."/>
            <person name="Xu Y."/>
            <person name="Jin H."/>
            <person name="Xiao X."/>
            <person name="Hu G."/>
            <person name="Bao F."/>
            <person name="Hu Y."/>
            <person name="Wan P."/>
            <person name="Li L."/>
            <person name="Deng X."/>
            <person name="Kuang T."/>
            <person name="Xiang C."/>
            <person name="Zhu J.K."/>
            <person name="Oliver M.J."/>
            <person name="He Y."/>
        </authorList>
    </citation>
    <scope>NUCLEOTIDE SEQUENCE [LARGE SCALE GENOMIC DNA]</scope>
    <source>
        <strain evidence="2">cv. XS01</strain>
    </source>
</reference>
<proteinExistence type="predicted"/>
<evidence type="ECO:0008006" key="3">
    <source>
        <dbReference type="Google" id="ProtNLM"/>
    </source>
</evidence>
<dbReference type="OrthoDB" id="1913204at2759"/>
<gene>
    <name evidence="1" type="ORF">F511_27640</name>
</gene>
<dbReference type="AlphaFoldDB" id="A0A2Z7BDU9"/>
<dbReference type="GO" id="GO:0007140">
    <property type="term" value="P:male meiotic nuclear division"/>
    <property type="evidence" value="ECO:0007669"/>
    <property type="project" value="InterPro"/>
</dbReference>
<protein>
    <recommendedName>
        <fullName evidence="3">Protein XRI1</fullName>
    </recommendedName>
</protein>
<dbReference type="PANTHER" id="PTHR33385">
    <property type="entry name" value="PROTEIN XRI1"/>
    <property type="match status" value="1"/>
</dbReference>
<dbReference type="Proteomes" id="UP000250235">
    <property type="component" value="Unassembled WGS sequence"/>
</dbReference>
<evidence type="ECO:0000313" key="1">
    <source>
        <dbReference type="EMBL" id="KZV31609.1"/>
    </source>
</evidence>
<accession>A0A2Z7BDU9</accession>
<dbReference type="InterPro" id="IPR039933">
    <property type="entry name" value="XRI1"/>
</dbReference>
<sequence>MHLLVNSASTDFTKTTQLLKYQNGMQLMEFDLIIVISKQQLCYQPLPIKPDFILIQLATTDYTELPKCLLNDVNQNEQSLPCMFSDEATPLKACRDLAYQVPDCEHTSASGSECLDPSSEGWIADCFNDVDMSFNMEDISASGTPDIQIDITDICNTPPEYDANAVKKHPVHPRGNVVFKGRKSFMRTPPKQASSVVKPFAFIKPCGVHGDTTLKDINLKIHTPPKLLQSNEDLSDSCLTSAFSGKPVVGRTKIHTDGGKGSITIMRTKG</sequence>
<evidence type="ECO:0000313" key="2">
    <source>
        <dbReference type="Proteomes" id="UP000250235"/>
    </source>
</evidence>
<dbReference type="GO" id="GO:0007143">
    <property type="term" value="P:female meiotic nuclear division"/>
    <property type="evidence" value="ECO:0007669"/>
    <property type="project" value="InterPro"/>
</dbReference>
<name>A0A2Z7BDU9_9LAMI</name>
<keyword evidence="2" id="KW-1185">Reference proteome</keyword>
<dbReference type="PANTHER" id="PTHR33385:SF4">
    <property type="entry name" value="PROTEIN XRI1"/>
    <property type="match status" value="1"/>
</dbReference>